<dbReference type="EMBL" id="JACASX010000001">
    <property type="protein sequence ID" value="NWK04561.1"/>
    <property type="molecule type" value="Genomic_DNA"/>
</dbReference>
<organism evidence="2 3">
    <name type="scientific">Marine Group I thaumarchaeote</name>
    <dbReference type="NCBI Taxonomy" id="2511932"/>
    <lineage>
        <taxon>Archaea</taxon>
        <taxon>Nitrososphaerota</taxon>
        <taxon>Marine Group I</taxon>
    </lineage>
</organism>
<evidence type="ECO:0000313" key="3">
    <source>
        <dbReference type="Proteomes" id="UP000526196"/>
    </source>
</evidence>
<accession>A0A7K4NNS6</accession>
<sequence length="186" mass="21549">MVEERKDKREEDKKIKKESALKKFLKKRSFIYLMAAVFFVVFIVPDMIAQNDVGVVVWVIPSTAPEMPPLELPVSELTDEQNTSWNIIKSYKGTDDDGFNLFDTIITQIENAYPSEKILKHNDTMLTVSVEEAARSAGHAFYEVHFTFKTYNAVHEYIWNVNIETEEIIPLNDGARKMMNIVEFYD</sequence>
<comment type="caution">
    <text evidence="2">The sequence shown here is derived from an EMBL/GenBank/DDBJ whole genome shotgun (WGS) entry which is preliminary data.</text>
</comment>
<evidence type="ECO:0000256" key="1">
    <source>
        <dbReference type="SAM" id="Phobius"/>
    </source>
</evidence>
<feature type="transmembrane region" description="Helical" evidence="1">
    <location>
        <begin position="30"/>
        <end position="48"/>
    </location>
</feature>
<proteinExistence type="predicted"/>
<evidence type="ECO:0000313" key="2">
    <source>
        <dbReference type="EMBL" id="NWK04561.1"/>
    </source>
</evidence>
<keyword evidence="1" id="KW-0812">Transmembrane</keyword>
<dbReference type="AlphaFoldDB" id="A0A7K4NNS6"/>
<gene>
    <name evidence="2" type="ORF">HX833_00485</name>
</gene>
<protein>
    <submittedName>
        <fullName evidence="2">Uncharacterized protein</fullName>
    </submittedName>
</protein>
<reference evidence="2 3" key="1">
    <citation type="journal article" date="2019" name="Environ. Microbiol.">
        <title>Genomics insights into ecotype formation of ammonia-oxidizing archaea in the deep ocean.</title>
        <authorList>
            <person name="Wang Y."/>
            <person name="Huang J.M."/>
            <person name="Cui G.J."/>
            <person name="Nunoura T."/>
            <person name="Takaki Y."/>
            <person name="Li W.L."/>
            <person name="Li J."/>
            <person name="Gao Z.M."/>
            <person name="Takai K."/>
            <person name="Zhang A.Q."/>
            <person name="Stepanauskas R."/>
        </authorList>
    </citation>
    <scope>NUCLEOTIDE SEQUENCE [LARGE SCALE GENOMIC DNA]</scope>
    <source>
        <strain evidence="2 3">F20</strain>
    </source>
</reference>
<dbReference type="Proteomes" id="UP000526196">
    <property type="component" value="Unassembled WGS sequence"/>
</dbReference>
<name>A0A7K4NNS6_9ARCH</name>
<keyword evidence="1" id="KW-1133">Transmembrane helix</keyword>
<keyword evidence="1" id="KW-0472">Membrane</keyword>